<organism evidence="1">
    <name type="scientific">marine sediment metagenome</name>
    <dbReference type="NCBI Taxonomy" id="412755"/>
    <lineage>
        <taxon>unclassified sequences</taxon>
        <taxon>metagenomes</taxon>
        <taxon>ecological metagenomes</taxon>
    </lineage>
</organism>
<accession>X1EZG8</accession>
<proteinExistence type="predicted"/>
<name>X1EZG8_9ZZZZ</name>
<comment type="caution">
    <text evidence="1">The sequence shown here is derived from an EMBL/GenBank/DDBJ whole genome shotgun (WGS) entry which is preliminary data.</text>
</comment>
<evidence type="ECO:0000313" key="1">
    <source>
        <dbReference type="EMBL" id="GAH25745.1"/>
    </source>
</evidence>
<dbReference type="EMBL" id="BARU01002241">
    <property type="protein sequence ID" value="GAH25745.1"/>
    <property type="molecule type" value="Genomic_DNA"/>
</dbReference>
<protein>
    <submittedName>
        <fullName evidence="1">Uncharacterized protein</fullName>
    </submittedName>
</protein>
<dbReference type="AlphaFoldDB" id="X1EZG8"/>
<gene>
    <name evidence="1" type="ORF">S03H2_05386</name>
</gene>
<reference evidence="1" key="1">
    <citation type="journal article" date="2014" name="Front. Microbiol.">
        <title>High frequency of phylogenetically diverse reductive dehalogenase-homologous genes in deep subseafloor sedimentary metagenomes.</title>
        <authorList>
            <person name="Kawai M."/>
            <person name="Futagami T."/>
            <person name="Toyoda A."/>
            <person name="Takaki Y."/>
            <person name="Nishi S."/>
            <person name="Hori S."/>
            <person name="Arai W."/>
            <person name="Tsubouchi T."/>
            <person name="Morono Y."/>
            <person name="Uchiyama I."/>
            <person name="Ito T."/>
            <person name="Fujiyama A."/>
            <person name="Inagaki F."/>
            <person name="Takami H."/>
        </authorList>
    </citation>
    <scope>NUCLEOTIDE SEQUENCE</scope>
    <source>
        <strain evidence="1">Expedition CK06-06</strain>
    </source>
</reference>
<sequence length="44" mass="5024">MALLDWIWLVRLILEILKGIADMSADERKAIAQLRLDADDPETT</sequence>